<keyword evidence="5" id="KW-0068">Autocatalytic cleavage</keyword>
<dbReference type="Proteomes" id="UP000887540">
    <property type="component" value="Unplaced"/>
</dbReference>
<comment type="catalytic activity">
    <reaction evidence="1">
        <text>Cleavage of a beta-linked Asp residue from the N-terminus of a polypeptide.</text>
        <dbReference type="EC" id="3.4.19.5"/>
    </reaction>
</comment>
<evidence type="ECO:0000256" key="9">
    <source>
        <dbReference type="PIRSR" id="PIRSR600246-1"/>
    </source>
</evidence>
<dbReference type="AlphaFoldDB" id="A0A914E1P2"/>
<evidence type="ECO:0000256" key="7">
    <source>
        <dbReference type="ARBA" id="ARBA00054922"/>
    </source>
</evidence>
<dbReference type="WBParaSite" id="ACRNAN_scaffold51.g16394.t1">
    <property type="protein sequence ID" value="ACRNAN_scaffold51.g16394.t1"/>
    <property type="gene ID" value="ACRNAN_scaffold51.g16394"/>
</dbReference>
<feature type="active site" description="Nucleophile" evidence="9">
    <location>
        <position position="413"/>
    </location>
</feature>
<dbReference type="InterPro" id="IPR000246">
    <property type="entry name" value="Peptidase_T2"/>
</dbReference>
<dbReference type="GO" id="GO:0033345">
    <property type="term" value="P:L-asparagine catabolic process via L-aspartate"/>
    <property type="evidence" value="ECO:0007669"/>
    <property type="project" value="TreeGrafter"/>
</dbReference>
<proteinExistence type="inferred from homology"/>
<dbReference type="Pfam" id="PF01112">
    <property type="entry name" value="Asparaginase_2"/>
    <property type="match status" value="1"/>
</dbReference>
<dbReference type="Gene3D" id="3.60.20.30">
    <property type="entry name" value="(Glycosyl)asparaginase"/>
    <property type="match status" value="1"/>
</dbReference>
<dbReference type="PANTHER" id="PTHR10188">
    <property type="entry name" value="L-ASPARAGINASE"/>
    <property type="match status" value="1"/>
</dbReference>
<evidence type="ECO:0000256" key="3">
    <source>
        <dbReference type="ARBA" id="ARBA00022670"/>
    </source>
</evidence>
<organism evidence="11 12">
    <name type="scientific">Acrobeloides nanus</name>
    <dbReference type="NCBI Taxonomy" id="290746"/>
    <lineage>
        <taxon>Eukaryota</taxon>
        <taxon>Metazoa</taxon>
        <taxon>Ecdysozoa</taxon>
        <taxon>Nematoda</taxon>
        <taxon>Chromadorea</taxon>
        <taxon>Rhabditida</taxon>
        <taxon>Tylenchina</taxon>
        <taxon>Cephalobomorpha</taxon>
        <taxon>Cephaloboidea</taxon>
        <taxon>Cephalobidae</taxon>
        <taxon>Acrobeloides</taxon>
    </lineage>
</organism>
<dbReference type="CDD" id="cd04701">
    <property type="entry name" value="Asparaginase_2"/>
    <property type="match status" value="1"/>
</dbReference>
<dbReference type="GO" id="GO:0006508">
    <property type="term" value="P:proteolysis"/>
    <property type="evidence" value="ECO:0007669"/>
    <property type="project" value="UniProtKB-KW"/>
</dbReference>
<evidence type="ECO:0000256" key="1">
    <source>
        <dbReference type="ARBA" id="ARBA00000306"/>
    </source>
</evidence>
<evidence type="ECO:0000256" key="8">
    <source>
        <dbReference type="ARBA" id="ARBA00061780"/>
    </source>
</evidence>
<comment type="similarity">
    <text evidence="2">Belongs to the Ntn-hydrolase family.</text>
</comment>
<sequence length="552" mass="60787">MDSTNEIDEFKRILKSRFSEAEYEYLLSLFYSDKKNKEEMDNEEKFKMLQVDSFNFSTLPDIADLIHEHNLFSLWIGIAFQVAYKLTYNEPVLPIVSNKYKGYDKTDLFASEEINNLSSFIIKTINEPYDNNHFLKGYNLARKALENLNDPTIKSTNECLKLINNLTSASPEENIAQNQVGKLRCLQIYIQNEGNSNELLIKIDEFKTNLQKSFNASLFHVQHIGLVEQMSAKHAMENLLNGSELKDRLGNISLVIHGGAGSIVAIPPQLWQTVKFALFTAAATGVDSLSSHGNATQAAERAVQALEDCFLFNAGKGSVYDTEGTHELEASIMDGSSGKAGAIAGTTKIKNPISAAKKIMNLCKHVFLHGQSAENFCSDLPMVENKYFDTNIRWKQLQAIKEALEKEAQHPQTVGAVVIDQEGRLAAATSTGGTANKMKGRIGDTSVIGAGTFADKNVAVSCTGHGESFLRKAVASRIAISYGLQNKPIDTLCKDIIDNDLQGINAGIIAVDHKGEIAVEANSKMFYGTFKNGILTGDITSLDDNPFLIKLF</sequence>
<evidence type="ECO:0000313" key="11">
    <source>
        <dbReference type="Proteomes" id="UP000887540"/>
    </source>
</evidence>
<dbReference type="FunFam" id="3.60.20.30:FF:000001">
    <property type="entry name" value="Isoaspartyl peptidase/L-asparaginase"/>
    <property type="match status" value="1"/>
</dbReference>
<dbReference type="PANTHER" id="PTHR10188:SF42">
    <property type="entry name" value="SI:CH211-256M1.8"/>
    <property type="match status" value="1"/>
</dbReference>
<dbReference type="GO" id="GO:0004067">
    <property type="term" value="F:asparaginase activity"/>
    <property type="evidence" value="ECO:0007669"/>
    <property type="project" value="UniProtKB-EC"/>
</dbReference>
<comment type="subunit">
    <text evidence="8">Heterodimer of an alpha and beta chain produced by autocleavage.</text>
</comment>
<dbReference type="GO" id="GO:0008798">
    <property type="term" value="F:beta-aspartyl-peptidase activity"/>
    <property type="evidence" value="ECO:0007669"/>
    <property type="project" value="UniProtKB-EC"/>
</dbReference>
<evidence type="ECO:0000256" key="4">
    <source>
        <dbReference type="ARBA" id="ARBA00022801"/>
    </source>
</evidence>
<name>A0A914E1P2_9BILA</name>
<accession>A0A914E1P2</accession>
<dbReference type="InterPro" id="IPR029055">
    <property type="entry name" value="Ntn_hydrolases_N"/>
</dbReference>
<evidence type="ECO:0000256" key="6">
    <source>
        <dbReference type="ARBA" id="ARBA00049366"/>
    </source>
</evidence>
<dbReference type="SUPFAM" id="SSF56235">
    <property type="entry name" value="N-terminal nucleophile aminohydrolases (Ntn hydrolases)"/>
    <property type="match status" value="1"/>
</dbReference>
<evidence type="ECO:0000256" key="5">
    <source>
        <dbReference type="ARBA" id="ARBA00022813"/>
    </source>
</evidence>
<reference evidence="12" key="1">
    <citation type="submission" date="2022-11" db="UniProtKB">
        <authorList>
            <consortium name="WormBaseParasite"/>
        </authorList>
    </citation>
    <scope>IDENTIFICATION</scope>
</reference>
<protein>
    <submittedName>
        <fullName evidence="12">Beta-aspartyl-peptidase</fullName>
    </submittedName>
</protein>
<dbReference type="GO" id="GO:0005737">
    <property type="term" value="C:cytoplasm"/>
    <property type="evidence" value="ECO:0007669"/>
    <property type="project" value="TreeGrafter"/>
</dbReference>
<keyword evidence="11" id="KW-1185">Reference proteome</keyword>
<evidence type="ECO:0000256" key="2">
    <source>
        <dbReference type="ARBA" id="ARBA00010872"/>
    </source>
</evidence>
<feature type="binding site" evidence="10">
    <location>
        <begin position="441"/>
        <end position="444"/>
    </location>
    <ligand>
        <name>substrate</name>
    </ligand>
</feature>
<keyword evidence="3" id="KW-0645">Protease</keyword>
<evidence type="ECO:0000256" key="10">
    <source>
        <dbReference type="PIRSR" id="PIRSR600246-2"/>
    </source>
</evidence>
<comment type="function">
    <text evidence="7">Has both L-asparaginase and beta-aspartyl peptidase activity. Does not have aspartylglucosaminidase activity and is inactive toward GlcNAc-L-Asn. Likewise, has no activity toward glutamine.</text>
</comment>
<evidence type="ECO:0000313" key="12">
    <source>
        <dbReference type="WBParaSite" id="ACRNAN_scaffold51.g16394.t1"/>
    </source>
</evidence>
<feature type="binding site" evidence="10">
    <location>
        <begin position="463"/>
        <end position="466"/>
    </location>
    <ligand>
        <name>substrate</name>
    </ligand>
</feature>
<comment type="catalytic activity">
    <reaction evidence="6">
        <text>L-asparagine + H2O = L-aspartate + NH4(+)</text>
        <dbReference type="Rhea" id="RHEA:21016"/>
        <dbReference type="ChEBI" id="CHEBI:15377"/>
        <dbReference type="ChEBI" id="CHEBI:28938"/>
        <dbReference type="ChEBI" id="CHEBI:29991"/>
        <dbReference type="ChEBI" id="CHEBI:58048"/>
        <dbReference type="EC" id="3.5.1.1"/>
    </reaction>
</comment>
<keyword evidence="4" id="KW-0378">Hydrolase</keyword>